<feature type="domain" description="Outer membrane protein beta-barrel" evidence="1">
    <location>
        <begin position="50"/>
        <end position="238"/>
    </location>
</feature>
<sequence>MSFSVRSMKIKIKMKIKIAIAIFLLCSSIKAQEINIKLSGGSSGILYESAVGNGNLEFGGGLGLGYTYFLNNNWGINSGIDVLYNQNTFKLKEGITINSNEVDDQMSAFEYRVAPKKYQEKQHFVSFAIPLLLQYRTAISNQSQWYLGFGGKILFSGKQNVKASANELQLSGYYPDIDLVIDDLPSHGFGKIENWQDKTSVDLKTSLLASLETGLSFKLKEGLQLYTGIFADYGFSDLVKNTENFNIVTYAPNGIENTQANGVSENKTIVQKSNYFSAGFQLKLGFSASKPKGVKKKN</sequence>
<name>A0A3D9FRP2_9FLAO</name>
<protein>
    <submittedName>
        <fullName evidence="2">Outer membrane protein with beta-barrel domain</fullName>
    </submittedName>
</protein>
<dbReference type="EMBL" id="QRDQ01000009">
    <property type="protein sequence ID" value="RED23251.1"/>
    <property type="molecule type" value="Genomic_DNA"/>
</dbReference>
<proteinExistence type="predicted"/>
<comment type="caution">
    <text evidence="2">The sequence shown here is derived from an EMBL/GenBank/DDBJ whole genome shotgun (WGS) entry which is preliminary data.</text>
</comment>
<evidence type="ECO:0000313" key="3">
    <source>
        <dbReference type="Proteomes" id="UP000257004"/>
    </source>
</evidence>
<dbReference type="AlphaFoldDB" id="A0A3D9FRP2"/>
<gene>
    <name evidence="2" type="ORF">BD847_2298</name>
</gene>
<reference evidence="2 3" key="1">
    <citation type="submission" date="2018-07" db="EMBL/GenBank/DDBJ databases">
        <title>Genomic Encyclopedia of Archaeal and Bacterial Type Strains, Phase II (KMG-II): from individual species to whole genera.</title>
        <authorList>
            <person name="Goeker M."/>
        </authorList>
    </citation>
    <scope>NUCLEOTIDE SEQUENCE [LARGE SCALE GENOMIC DNA]</scope>
    <source>
        <strain evidence="2 3">DSM 25795</strain>
    </source>
</reference>
<dbReference type="Pfam" id="PF13568">
    <property type="entry name" value="OMP_b-brl_2"/>
    <property type="match status" value="1"/>
</dbReference>
<dbReference type="Proteomes" id="UP000257004">
    <property type="component" value="Unassembled WGS sequence"/>
</dbReference>
<evidence type="ECO:0000259" key="1">
    <source>
        <dbReference type="Pfam" id="PF13568"/>
    </source>
</evidence>
<evidence type="ECO:0000313" key="2">
    <source>
        <dbReference type="EMBL" id="RED23251.1"/>
    </source>
</evidence>
<organism evidence="2 3">
    <name type="scientific">Flavobacterium cutihirudinis</name>
    <dbReference type="NCBI Taxonomy" id="1265740"/>
    <lineage>
        <taxon>Bacteria</taxon>
        <taxon>Pseudomonadati</taxon>
        <taxon>Bacteroidota</taxon>
        <taxon>Flavobacteriia</taxon>
        <taxon>Flavobacteriales</taxon>
        <taxon>Flavobacteriaceae</taxon>
        <taxon>Flavobacterium</taxon>
    </lineage>
</organism>
<keyword evidence="3" id="KW-1185">Reference proteome</keyword>
<accession>A0A3D9FRP2</accession>
<dbReference type="InterPro" id="IPR025665">
    <property type="entry name" value="Beta-barrel_OMP_2"/>
</dbReference>
<dbReference type="OrthoDB" id="1008224at2"/>